<dbReference type="SUPFAM" id="SSF47923">
    <property type="entry name" value="Ypt/Rab-GAP domain of gyp1p"/>
    <property type="match status" value="2"/>
</dbReference>
<dbReference type="PROSITE" id="PS50086">
    <property type="entry name" value="TBC_RABGAP"/>
    <property type="match status" value="1"/>
</dbReference>
<dbReference type="FunFam" id="1.10.8.270:FF:000026">
    <property type="entry name" value="TBC (Tre-2/Bub2/Cdc16) domain family"/>
    <property type="match status" value="1"/>
</dbReference>
<name>A0A1W0A715_9STRA</name>
<dbReference type="InterPro" id="IPR050302">
    <property type="entry name" value="Rab_GAP_TBC_domain"/>
</dbReference>
<dbReference type="InterPro" id="IPR000195">
    <property type="entry name" value="Rab-GAP-TBC_dom"/>
</dbReference>
<dbReference type="SMART" id="SM00164">
    <property type="entry name" value="TBC"/>
    <property type="match status" value="1"/>
</dbReference>
<sequence length="554" mass="64765">MQDDGHGGYLKCMRPRERFNIPPEKKNARLLRLSMSPVRTGRRRFFSAEKPRSFKHRVMLHTPCDCDGSNHFRCRYIESPLSPERQIELPQKGFEKQIEMTSMTSMTSVKKKKWEEKFTSKEWEMVWFQKWKRRALEDVVAHDQRDDPESVRATFHGSIKSIGENPRFRRRSLSDAGNMGFMGFSLGQWQVETMLRTGIPIDYRGQVWFLCCGAEQKRIAASSNEQYDALLWRVDEVPDDVMNEIEKDLYRTFPQEPDSKEEREGNISELRRVLSMYSLRNPKVGYCQSMNFLAAVLLVYMGEEEAFWVLACIIEDLVPEYHTKSMLGSRVDQYVFQALVTQKLPHVAHHLNQLNVHLTPLTFKWFLCLFVNTLPLETTLRIWDVFFSEGSKVIHRIGLTLLKLHADAILACDEAFDVYEVLKFSTESLRRVTAPYRVTHWGRQDDFCVCDTLLRLAFDKSFLGQFPYHEIVDLRVHFYLVVEAELEANRALREEDALKKDEYDFVDEFDHEIKDLEYDFLAGSCSASELRASGSSSTTASTTEKRNTFIEDYW</sequence>
<proteinExistence type="predicted"/>
<dbReference type="Gene3D" id="1.10.8.270">
    <property type="entry name" value="putative rabgap domain of human tbc1 domain family member 14 like domains"/>
    <property type="match status" value="1"/>
</dbReference>
<organism evidence="2 3">
    <name type="scientific">Thraustotheca clavata</name>
    <dbReference type="NCBI Taxonomy" id="74557"/>
    <lineage>
        <taxon>Eukaryota</taxon>
        <taxon>Sar</taxon>
        <taxon>Stramenopiles</taxon>
        <taxon>Oomycota</taxon>
        <taxon>Saprolegniomycetes</taxon>
        <taxon>Saprolegniales</taxon>
        <taxon>Achlyaceae</taxon>
        <taxon>Thraustotheca</taxon>
    </lineage>
</organism>
<dbReference type="STRING" id="74557.A0A1W0A715"/>
<dbReference type="Pfam" id="PF00566">
    <property type="entry name" value="RabGAP-TBC"/>
    <property type="match status" value="1"/>
</dbReference>
<dbReference type="PANTHER" id="PTHR47219:SF20">
    <property type="entry name" value="TBC1 DOMAIN FAMILY MEMBER 2B"/>
    <property type="match status" value="1"/>
</dbReference>
<dbReference type="AlphaFoldDB" id="A0A1W0A715"/>
<dbReference type="InterPro" id="IPR035969">
    <property type="entry name" value="Rab-GAP_TBC_sf"/>
</dbReference>
<dbReference type="Gene3D" id="1.10.472.80">
    <property type="entry name" value="Ypt/Rab-GAP domain of gyp1p, domain 3"/>
    <property type="match status" value="1"/>
</dbReference>
<dbReference type="EMBL" id="JNBS01000378">
    <property type="protein sequence ID" value="OQS06072.1"/>
    <property type="molecule type" value="Genomic_DNA"/>
</dbReference>
<gene>
    <name evidence="2" type="ORF">THRCLA_01868</name>
</gene>
<reference evidence="2 3" key="1">
    <citation type="journal article" date="2014" name="Genome Biol. Evol.">
        <title>The secreted proteins of Achlya hypogyna and Thraustotheca clavata identify the ancestral oomycete secretome and reveal gene acquisitions by horizontal gene transfer.</title>
        <authorList>
            <person name="Misner I."/>
            <person name="Blouin N."/>
            <person name="Leonard G."/>
            <person name="Richards T.A."/>
            <person name="Lane C.E."/>
        </authorList>
    </citation>
    <scope>NUCLEOTIDE SEQUENCE [LARGE SCALE GENOMIC DNA]</scope>
    <source>
        <strain evidence="2 3">ATCC 34112</strain>
    </source>
</reference>
<evidence type="ECO:0000313" key="2">
    <source>
        <dbReference type="EMBL" id="OQS06072.1"/>
    </source>
</evidence>
<dbReference type="OrthoDB" id="294251at2759"/>
<dbReference type="PANTHER" id="PTHR47219">
    <property type="entry name" value="RAB GTPASE-ACTIVATING PROTEIN 1-LIKE"/>
    <property type="match status" value="1"/>
</dbReference>
<feature type="domain" description="Rab-GAP TBC" evidence="1">
    <location>
        <begin position="198"/>
        <end position="390"/>
    </location>
</feature>
<comment type="caution">
    <text evidence="2">The sequence shown here is derived from an EMBL/GenBank/DDBJ whole genome shotgun (WGS) entry which is preliminary data.</text>
</comment>
<dbReference type="Proteomes" id="UP000243217">
    <property type="component" value="Unassembled WGS sequence"/>
</dbReference>
<evidence type="ECO:0000259" key="1">
    <source>
        <dbReference type="PROSITE" id="PS50086"/>
    </source>
</evidence>
<protein>
    <recommendedName>
        <fullName evidence="1">Rab-GAP TBC domain-containing protein</fullName>
    </recommendedName>
</protein>
<dbReference type="GO" id="GO:0005096">
    <property type="term" value="F:GTPase activator activity"/>
    <property type="evidence" value="ECO:0007669"/>
    <property type="project" value="TreeGrafter"/>
</dbReference>
<evidence type="ECO:0000313" key="3">
    <source>
        <dbReference type="Proteomes" id="UP000243217"/>
    </source>
</evidence>
<keyword evidence="3" id="KW-1185">Reference proteome</keyword>
<dbReference type="GO" id="GO:0031267">
    <property type="term" value="F:small GTPase binding"/>
    <property type="evidence" value="ECO:0007669"/>
    <property type="project" value="TreeGrafter"/>
</dbReference>
<accession>A0A1W0A715</accession>